<dbReference type="AlphaFoldDB" id="A0A9D3MPT3"/>
<dbReference type="EMBL" id="JAFIRN010000003">
    <property type="protein sequence ID" value="KAG5852889.1"/>
    <property type="molecule type" value="Genomic_DNA"/>
</dbReference>
<proteinExistence type="predicted"/>
<sequence length="83" mass="9547">MQRSLQATDQFYTSTKEERKHTCCTRLTEQFLNKEAWTVSNSESGPISHTTAQIFPTFIFLKTAETLAERKLVAPRRVKNIAI</sequence>
<evidence type="ECO:0000313" key="1">
    <source>
        <dbReference type="EMBL" id="KAG5852889.1"/>
    </source>
</evidence>
<evidence type="ECO:0000313" key="2">
    <source>
        <dbReference type="Proteomes" id="UP001044222"/>
    </source>
</evidence>
<protein>
    <submittedName>
        <fullName evidence="1">Uncharacterized protein</fullName>
    </submittedName>
</protein>
<name>A0A9D3MPT3_ANGAN</name>
<gene>
    <name evidence="1" type="ORF">ANANG_G00067330</name>
</gene>
<keyword evidence="2" id="KW-1185">Reference proteome</keyword>
<dbReference type="Proteomes" id="UP001044222">
    <property type="component" value="Unassembled WGS sequence"/>
</dbReference>
<reference evidence="1" key="1">
    <citation type="submission" date="2021-01" db="EMBL/GenBank/DDBJ databases">
        <title>A chromosome-scale assembly of European eel, Anguilla anguilla.</title>
        <authorList>
            <person name="Henkel C."/>
            <person name="Jong-Raadsen S.A."/>
            <person name="Dufour S."/>
            <person name="Weltzien F.-A."/>
            <person name="Palstra A.P."/>
            <person name="Pelster B."/>
            <person name="Spaink H.P."/>
            <person name="Van Den Thillart G.E."/>
            <person name="Jansen H."/>
            <person name="Zahm M."/>
            <person name="Klopp C."/>
            <person name="Cedric C."/>
            <person name="Louis A."/>
            <person name="Berthelot C."/>
            <person name="Parey E."/>
            <person name="Roest Crollius H."/>
            <person name="Montfort J."/>
            <person name="Robinson-Rechavi M."/>
            <person name="Bucao C."/>
            <person name="Bouchez O."/>
            <person name="Gislard M."/>
            <person name="Lluch J."/>
            <person name="Milhes M."/>
            <person name="Lampietro C."/>
            <person name="Lopez Roques C."/>
            <person name="Donnadieu C."/>
            <person name="Braasch I."/>
            <person name="Desvignes T."/>
            <person name="Postlethwait J."/>
            <person name="Bobe J."/>
            <person name="Guiguen Y."/>
            <person name="Dirks R."/>
        </authorList>
    </citation>
    <scope>NUCLEOTIDE SEQUENCE</scope>
    <source>
        <strain evidence="1">Tag_6206</strain>
        <tissue evidence="1">Liver</tissue>
    </source>
</reference>
<accession>A0A9D3MPT3</accession>
<comment type="caution">
    <text evidence="1">The sequence shown here is derived from an EMBL/GenBank/DDBJ whole genome shotgun (WGS) entry which is preliminary data.</text>
</comment>
<organism evidence="1 2">
    <name type="scientific">Anguilla anguilla</name>
    <name type="common">European freshwater eel</name>
    <name type="synonym">Muraena anguilla</name>
    <dbReference type="NCBI Taxonomy" id="7936"/>
    <lineage>
        <taxon>Eukaryota</taxon>
        <taxon>Metazoa</taxon>
        <taxon>Chordata</taxon>
        <taxon>Craniata</taxon>
        <taxon>Vertebrata</taxon>
        <taxon>Euteleostomi</taxon>
        <taxon>Actinopterygii</taxon>
        <taxon>Neopterygii</taxon>
        <taxon>Teleostei</taxon>
        <taxon>Anguilliformes</taxon>
        <taxon>Anguillidae</taxon>
        <taxon>Anguilla</taxon>
    </lineage>
</organism>